<dbReference type="GO" id="GO:0005737">
    <property type="term" value="C:cytoplasm"/>
    <property type="evidence" value="ECO:0007669"/>
    <property type="project" value="UniProtKB-SubCell"/>
</dbReference>
<dbReference type="FunFam" id="1.20.900.10:FF:000004">
    <property type="entry name" value="Rho guanine nucleotide exchange factor 2"/>
    <property type="match status" value="1"/>
</dbReference>
<feature type="region of interest" description="Disordered" evidence="10">
    <location>
        <begin position="893"/>
        <end position="912"/>
    </location>
</feature>
<feature type="region of interest" description="Disordered" evidence="10">
    <location>
        <begin position="61"/>
        <end position="82"/>
    </location>
</feature>
<feature type="region of interest" description="Disordered" evidence="10">
    <location>
        <begin position="196"/>
        <end position="218"/>
    </location>
</feature>
<keyword evidence="14" id="KW-1185">Reference proteome</keyword>
<evidence type="ECO:0000259" key="11">
    <source>
        <dbReference type="PROSITE" id="PS50003"/>
    </source>
</evidence>
<dbReference type="Proteomes" id="UP001187343">
    <property type="component" value="Unassembled WGS sequence"/>
</dbReference>
<feature type="region of interest" description="Disordered" evidence="10">
    <location>
        <begin position="272"/>
        <end position="297"/>
    </location>
</feature>
<feature type="compositionally biased region" description="Basic and acidic residues" evidence="10">
    <location>
        <begin position="763"/>
        <end position="773"/>
    </location>
</feature>
<evidence type="ECO:0008006" key="15">
    <source>
        <dbReference type="Google" id="ProtNLM"/>
    </source>
</evidence>
<feature type="domain" description="PH" evidence="11">
    <location>
        <begin position="1208"/>
        <end position="1311"/>
    </location>
</feature>
<keyword evidence="7" id="KW-0862">Zinc</keyword>
<dbReference type="Pfam" id="PF17838">
    <property type="entry name" value="PH_16"/>
    <property type="match status" value="1"/>
</dbReference>
<keyword evidence="4" id="KW-0344">Guanine-nucleotide releasing factor</keyword>
<dbReference type="GO" id="GO:0005085">
    <property type="term" value="F:guanyl-nucleotide exchange factor activity"/>
    <property type="evidence" value="ECO:0007669"/>
    <property type="project" value="UniProtKB-KW"/>
</dbReference>
<evidence type="ECO:0000256" key="1">
    <source>
        <dbReference type="ARBA" id="ARBA00004496"/>
    </source>
</evidence>
<evidence type="ECO:0000256" key="10">
    <source>
        <dbReference type="SAM" id="MobiDB-lite"/>
    </source>
</evidence>
<proteinExistence type="predicted"/>
<evidence type="ECO:0000256" key="8">
    <source>
        <dbReference type="ARBA" id="ARBA00023054"/>
    </source>
</evidence>
<name>A0AA88TH22_9TELE</name>
<feature type="compositionally biased region" description="Low complexity" evidence="10">
    <location>
        <begin position="683"/>
        <end position="693"/>
    </location>
</feature>
<evidence type="ECO:0000256" key="9">
    <source>
        <dbReference type="SAM" id="Coils"/>
    </source>
</evidence>
<dbReference type="GO" id="GO:0008270">
    <property type="term" value="F:zinc ion binding"/>
    <property type="evidence" value="ECO:0007669"/>
    <property type="project" value="UniProtKB-KW"/>
</dbReference>
<dbReference type="SUPFAM" id="SSF48065">
    <property type="entry name" value="DBL homology domain (DH-domain)"/>
    <property type="match status" value="1"/>
</dbReference>
<keyword evidence="5" id="KW-0479">Metal-binding</keyword>
<evidence type="ECO:0000313" key="14">
    <source>
        <dbReference type="Proteomes" id="UP001187343"/>
    </source>
</evidence>
<dbReference type="SUPFAM" id="SSF50729">
    <property type="entry name" value="PH domain-like"/>
    <property type="match status" value="1"/>
</dbReference>
<feature type="region of interest" description="Disordered" evidence="10">
    <location>
        <begin position="706"/>
        <end position="773"/>
    </location>
</feature>
<dbReference type="Pfam" id="PF00621">
    <property type="entry name" value="RhoGEF"/>
    <property type="match status" value="1"/>
</dbReference>
<dbReference type="InterPro" id="IPR011993">
    <property type="entry name" value="PH-like_dom_sf"/>
</dbReference>
<feature type="compositionally biased region" description="Acidic residues" evidence="10">
    <location>
        <begin position="719"/>
        <end position="730"/>
    </location>
</feature>
<dbReference type="SMART" id="SM00325">
    <property type="entry name" value="RhoGEF"/>
    <property type="match status" value="1"/>
</dbReference>
<dbReference type="Gene3D" id="2.30.29.30">
    <property type="entry name" value="Pleckstrin-homology domain (PH domain)/Phosphotyrosine-binding domain (PTB)"/>
    <property type="match status" value="1"/>
</dbReference>
<sequence length="1617" mass="181826">MATSKDKSEALSESVRPKRQVRLPTYLSDYQVDITGHRELTSSHAGNIAAQTTFRLQEECSTESDGMVRRMPSAGPASTMPESQYAARDEWGEFYTDLEEIQAQLGQDTQLIRSLRDRVRQLVLFECCGTLEEISHTDTCSLLQNVRVSSPAARQALSNPAHISSPVSFSALPEVSPLQSQMSVVSSDKYHSVTHSKIQSTVEVNPPPQEDELWPEPPPPVCEDLPYRARVERAFPVGYVTSISLSHPVQLAARKSVAQPLYRQEAPVLVNSVQNPSSMPPRGDIRANPMPQGPQDKASLPYYLRSPPTQAPYSFPYSAPWAAVPPPPQEQPVYGPRSGQWTEPWLKFVSFQTMKLSRREVPIYGQAKVFALIPSVQEEEVFVVLEGSTLLHVLQTRVHSMLYFIVPGHNQPEMVRVRAYIFTDDSVMCMGVSYLTYVEDDAQELAEYLVTHSNCLSTTEHRHLIGRYGLNDSSTLADMDERVTLALANLHTPHNLLGQSSQESLLHVCVRLGFVSVSEFLLCQPGALMTILSANQDGDTPLQLAQQTNQHTLIQLLKHPPNPLATPLAGVSQVWAGKSHLLRFSHASGMLSLSVCVSEPCPTTQTLQSSILLLQECVKDSALLNQIKGLRVDTEKRVESDTLFSYSGSPYSLLHNVWFHNSSQDEDEELLSSDDSDGLTIHTDSTTSSLTGSSVTITNSINTLQAGEDQSVYPQESFDSIESDSTESEQDFPVQDTLPICIPQNEPFPFSNEETSTEIRSMQCDKSEEEKKKEKIIPISKSETDKYKVSRTLSFLRSRMVNTKIKNKVNAEVSSALHQLCPPQQPVKAACEVCEGDNSDEPQQCIYCFMIIHKACCDSAPLCVKNPHKALLKSADSSILLCSSSQSSPSLSLINDSNTMSHRKRSNSEGCGHNFTLRKSKSFIGHSSGSPNSNSADSSAPILFDYSAESWTAVVDPEFSKTLDKKVVKRQEIIYELMQTEFHHIQTLSVMADVLRRGLLEEVQLEQDVVSKMFPKLDELLVLHRSFLVDMETRQRASVHPGMRKNYIIRQIGDILCQQFAGRNASQMIELYGDFCSRHPEALKMYKQLLQSNRKLQIFLRQQSTNSAIKRREIPEFLLLVTQRITKYPVLIERLLQHTDDGSAERYDIAAALEDLRGVIEKVEQHVGDYERAKKLQDIINRLDNKSCTRLKNGEIFGKQDLQKTHRTLTHSSALTCRTTSGRLRDVLALLLTDVLAFLQEKEQKFVFAALEQKPSVMPLRRLIVREIANQDRGLFLISGDCSGGPEMYEIHTQTREERNTWMTLLRQAADSLPDDQTKKNEGEVKVKKIQKLQEALFSLDLQVCSVIEEKLKICRGTGRWSLATCRLLVQPHPENTPQGITLLSDAQEEVVKLAVTLLTWLFPCIWSPSNHDNLGQERAIYNEPNLQSRSRRSALVGTGVGPLTVAPVNPAHQTYFKVAEGVHNLIHILYSLQAAVIIQDSCFEVQNLLLLEGEAPPSTLTSDYDVKRQSLECAVVSGTEAAQQKELEQREKEHAELSDRLAKEKEQCEEELRLFEDKMRKLREDEKRVKEERERLKEEEKKVLKERKSLETQIRLIKQNSNYRQGILPSVVSQDK</sequence>
<protein>
    <recommendedName>
        <fullName evidence="15">Rho guanine nucleotide exchange factor 28-like</fullName>
    </recommendedName>
</protein>
<dbReference type="SMART" id="SM00233">
    <property type="entry name" value="PH"/>
    <property type="match status" value="1"/>
</dbReference>
<dbReference type="CDD" id="cd00160">
    <property type="entry name" value="RhoGEF"/>
    <property type="match status" value="1"/>
</dbReference>
<dbReference type="Gene3D" id="1.25.40.20">
    <property type="entry name" value="Ankyrin repeat-containing domain"/>
    <property type="match status" value="1"/>
</dbReference>
<evidence type="ECO:0000259" key="12">
    <source>
        <dbReference type="PROSITE" id="PS50010"/>
    </source>
</evidence>
<dbReference type="GO" id="GO:0035023">
    <property type="term" value="P:regulation of Rho protein signal transduction"/>
    <property type="evidence" value="ECO:0007669"/>
    <property type="project" value="TreeGrafter"/>
</dbReference>
<evidence type="ECO:0000256" key="2">
    <source>
        <dbReference type="ARBA" id="ARBA00022490"/>
    </source>
</evidence>
<keyword evidence="2" id="KW-0963">Cytoplasm</keyword>
<dbReference type="InterPro" id="IPR041020">
    <property type="entry name" value="PH_16"/>
</dbReference>
<dbReference type="InterPro" id="IPR000219">
    <property type="entry name" value="DH_dom"/>
</dbReference>
<keyword evidence="8 9" id="KW-0175">Coiled coil</keyword>
<dbReference type="EMBL" id="JAUYZG010000018">
    <property type="protein sequence ID" value="KAK2880828.1"/>
    <property type="molecule type" value="Genomic_DNA"/>
</dbReference>
<feature type="region of interest" description="Disordered" evidence="10">
    <location>
        <begin position="668"/>
        <end position="693"/>
    </location>
</feature>
<dbReference type="PANTHER" id="PTHR13944">
    <property type="entry name" value="AGAP007712-PA"/>
    <property type="match status" value="1"/>
</dbReference>
<feature type="compositionally biased region" description="Acidic residues" evidence="10">
    <location>
        <begin position="668"/>
        <end position="677"/>
    </location>
</feature>
<comment type="subcellular location">
    <subcellularLocation>
        <location evidence="1">Cytoplasm</location>
    </subcellularLocation>
</comment>
<dbReference type="InterPro" id="IPR036770">
    <property type="entry name" value="Ankyrin_rpt-contain_sf"/>
</dbReference>
<keyword evidence="3" id="KW-0597">Phosphoprotein</keyword>
<keyword evidence="6" id="KW-0863">Zinc-finger</keyword>
<evidence type="ECO:0000256" key="4">
    <source>
        <dbReference type="ARBA" id="ARBA00022658"/>
    </source>
</evidence>
<dbReference type="PANTHER" id="PTHR13944:SF22">
    <property type="entry name" value="RHO GUANINE NUCLEOTIDE EXCHANGE FACTOR 28"/>
    <property type="match status" value="1"/>
</dbReference>
<feature type="coiled-coil region" evidence="9">
    <location>
        <begin position="1521"/>
        <end position="1594"/>
    </location>
</feature>
<evidence type="ECO:0000313" key="13">
    <source>
        <dbReference type="EMBL" id="KAK2880828.1"/>
    </source>
</evidence>
<dbReference type="Gene3D" id="1.20.900.10">
    <property type="entry name" value="Dbl homology (DH) domain"/>
    <property type="match status" value="1"/>
</dbReference>
<dbReference type="PROSITE" id="PS50003">
    <property type="entry name" value="PH_DOMAIN"/>
    <property type="match status" value="1"/>
</dbReference>
<organism evidence="13 14">
    <name type="scientific">Cirrhinus molitorella</name>
    <name type="common">mud carp</name>
    <dbReference type="NCBI Taxonomy" id="172907"/>
    <lineage>
        <taxon>Eukaryota</taxon>
        <taxon>Metazoa</taxon>
        <taxon>Chordata</taxon>
        <taxon>Craniata</taxon>
        <taxon>Vertebrata</taxon>
        <taxon>Euteleostomi</taxon>
        <taxon>Actinopterygii</taxon>
        <taxon>Neopterygii</taxon>
        <taxon>Teleostei</taxon>
        <taxon>Ostariophysi</taxon>
        <taxon>Cypriniformes</taxon>
        <taxon>Cyprinidae</taxon>
        <taxon>Labeoninae</taxon>
        <taxon>Labeonini</taxon>
        <taxon>Cirrhinus</taxon>
    </lineage>
</organism>
<evidence type="ECO:0000256" key="6">
    <source>
        <dbReference type="ARBA" id="ARBA00022771"/>
    </source>
</evidence>
<gene>
    <name evidence="13" type="ORF">Q8A67_018096</name>
</gene>
<comment type="caution">
    <text evidence="13">The sequence shown here is derived from an EMBL/GenBank/DDBJ whole genome shotgun (WGS) entry which is preliminary data.</text>
</comment>
<evidence type="ECO:0000256" key="7">
    <source>
        <dbReference type="ARBA" id="ARBA00022833"/>
    </source>
</evidence>
<feature type="domain" description="DH" evidence="12">
    <location>
        <begin position="969"/>
        <end position="1166"/>
    </location>
</feature>
<evidence type="ECO:0000256" key="3">
    <source>
        <dbReference type="ARBA" id="ARBA00022553"/>
    </source>
</evidence>
<reference evidence="13" key="1">
    <citation type="submission" date="2023-08" db="EMBL/GenBank/DDBJ databases">
        <title>Chromosome-level Genome Assembly of mud carp (Cirrhinus molitorella).</title>
        <authorList>
            <person name="Liu H."/>
        </authorList>
    </citation>
    <scope>NUCLEOTIDE SEQUENCE</scope>
    <source>
        <strain evidence="13">Prfri</strain>
        <tissue evidence="13">Muscle</tissue>
    </source>
</reference>
<dbReference type="InterPro" id="IPR001849">
    <property type="entry name" value="PH_domain"/>
</dbReference>
<dbReference type="InterPro" id="IPR051632">
    <property type="entry name" value="Rho_GEF"/>
</dbReference>
<accession>A0AA88TH22</accession>
<evidence type="ECO:0000256" key="5">
    <source>
        <dbReference type="ARBA" id="ARBA00022723"/>
    </source>
</evidence>
<dbReference type="PROSITE" id="PS50010">
    <property type="entry name" value="DH_2"/>
    <property type="match status" value="1"/>
</dbReference>
<dbReference type="InterPro" id="IPR035899">
    <property type="entry name" value="DBL_dom_sf"/>
</dbReference>